<dbReference type="PANTHER" id="PTHR33048">
    <property type="entry name" value="PTH11-LIKE INTEGRAL MEMBRANE PROTEIN (AFU_ORTHOLOGUE AFUA_5G11245)"/>
    <property type="match status" value="1"/>
</dbReference>
<proteinExistence type="inferred from homology"/>
<dbReference type="EMBL" id="LCTW02000226">
    <property type="protein sequence ID" value="KXX76168.1"/>
    <property type="molecule type" value="Genomic_DNA"/>
</dbReference>
<evidence type="ECO:0000313" key="8">
    <source>
        <dbReference type="EMBL" id="KXX76168.1"/>
    </source>
</evidence>
<evidence type="ECO:0000256" key="6">
    <source>
        <dbReference type="SAM" id="Phobius"/>
    </source>
</evidence>
<evidence type="ECO:0000256" key="4">
    <source>
        <dbReference type="ARBA" id="ARBA00023136"/>
    </source>
</evidence>
<sequence>MQAANSTLALDPARRHESRAYQLTTTLIVCPTFAATLTALRIYTRLVLMKTHFWEDFMIVVALLSIMFQYARISVMPSERRLCHVITAFLCTGYIIFFILRMVRCIPYEAQWNRDIPGAKCFFNTMWFFFASQAWNMVMDLVILVLPLYLLRHSNAPLIQRALIGVVLAFGGSACIVSALRLQTLHPSATSADPSWDKVPSAIYGLIEINVGISCASVVTLRPLFYRLRQPFSSGKGSQQTLISLPQDPIRRRLSNGCELEAGFATRADREGCGVGLGGMVRDHSDLSSSAAESTHKRR</sequence>
<evidence type="ECO:0000259" key="7">
    <source>
        <dbReference type="Pfam" id="PF20684"/>
    </source>
</evidence>
<evidence type="ECO:0000256" key="1">
    <source>
        <dbReference type="ARBA" id="ARBA00004141"/>
    </source>
</evidence>
<keyword evidence="9" id="KW-1185">Reference proteome</keyword>
<feature type="domain" description="Rhodopsin" evidence="7">
    <location>
        <begin position="64"/>
        <end position="226"/>
    </location>
</feature>
<organism evidence="8 9">
    <name type="scientific">Madurella mycetomatis</name>
    <dbReference type="NCBI Taxonomy" id="100816"/>
    <lineage>
        <taxon>Eukaryota</taxon>
        <taxon>Fungi</taxon>
        <taxon>Dikarya</taxon>
        <taxon>Ascomycota</taxon>
        <taxon>Pezizomycotina</taxon>
        <taxon>Sordariomycetes</taxon>
        <taxon>Sordariomycetidae</taxon>
        <taxon>Sordariales</taxon>
        <taxon>Sordariales incertae sedis</taxon>
        <taxon>Madurella</taxon>
    </lineage>
</organism>
<evidence type="ECO:0000256" key="3">
    <source>
        <dbReference type="ARBA" id="ARBA00022989"/>
    </source>
</evidence>
<name>A0A175VX95_9PEZI</name>
<feature type="transmembrane region" description="Helical" evidence="6">
    <location>
        <begin position="202"/>
        <end position="221"/>
    </location>
</feature>
<comment type="caution">
    <text evidence="8">The sequence shown here is derived from an EMBL/GenBank/DDBJ whole genome shotgun (WGS) entry which is preliminary data.</text>
</comment>
<keyword evidence="4 6" id="KW-0472">Membrane</keyword>
<comment type="subcellular location">
    <subcellularLocation>
        <location evidence="1">Membrane</location>
        <topology evidence="1">Multi-pass membrane protein</topology>
    </subcellularLocation>
</comment>
<keyword evidence="2 6" id="KW-0812">Transmembrane</keyword>
<dbReference type="Pfam" id="PF20684">
    <property type="entry name" value="Fung_rhodopsin"/>
    <property type="match status" value="1"/>
</dbReference>
<feature type="transmembrane region" description="Helical" evidence="6">
    <location>
        <begin position="162"/>
        <end position="182"/>
    </location>
</feature>
<accession>A0A175VX95</accession>
<dbReference type="VEuPathDB" id="FungiDB:MMYC01_207358"/>
<feature type="transmembrane region" description="Helical" evidence="6">
    <location>
        <begin position="127"/>
        <end position="150"/>
    </location>
</feature>
<dbReference type="Proteomes" id="UP000078237">
    <property type="component" value="Unassembled WGS sequence"/>
</dbReference>
<evidence type="ECO:0000313" key="9">
    <source>
        <dbReference type="Proteomes" id="UP000078237"/>
    </source>
</evidence>
<dbReference type="AlphaFoldDB" id="A0A175VX95"/>
<dbReference type="GO" id="GO:0016020">
    <property type="term" value="C:membrane"/>
    <property type="evidence" value="ECO:0007669"/>
    <property type="project" value="UniProtKB-SubCell"/>
</dbReference>
<protein>
    <recommendedName>
        <fullName evidence="7">Rhodopsin domain-containing protein</fullName>
    </recommendedName>
</protein>
<dbReference type="PANTHER" id="PTHR33048:SF47">
    <property type="entry name" value="INTEGRAL MEMBRANE PROTEIN-RELATED"/>
    <property type="match status" value="1"/>
</dbReference>
<evidence type="ECO:0000256" key="5">
    <source>
        <dbReference type="ARBA" id="ARBA00038359"/>
    </source>
</evidence>
<gene>
    <name evidence="8" type="ORF">MMYC01_207358</name>
</gene>
<feature type="transmembrane region" description="Helical" evidence="6">
    <location>
        <begin position="82"/>
        <end position="103"/>
    </location>
</feature>
<reference evidence="8 9" key="1">
    <citation type="journal article" date="2016" name="Genome Announc.">
        <title>Genome Sequence of Madurella mycetomatis mm55, Isolated from a Human Mycetoma Case in Sudan.</title>
        <authorList>
            <person name="Smit S."/>
            <person name="Derks M.F."/>
            <person name="Bervoets S."/>
            <person name="Fahal A."/>
            <person name="van Leeuwen W."/>
            <person name="van Belkum A."/>
            <person name="van de Sande W.W."/>
        </authorList>
    </citation>
    <scope>NUCLEOTIDE SEQUENCE [LARGE SCALE GENOMIC DNA]</scope>
    <source>
        <strain evidence="9">mm55</strain>
    </source>
</reference>
<dbReference type="InterPro" id="IPR049326">
    <property type="entry name" value="Rhodopsin_dom_fungi"/>
</dbReference>
<keyword evidence="3 6" id="KW-1133">Transmembrane helix</keyword>
<feature type="transmembrane region" description="Helical" evidence="6">
    <location>
        <begin position="52"/>
        <end position="70"/>
    </location>
</feature>
<dbReference type="InterPro" id="IPR052337">
    <property type="entry name" value="SAT4-like"/>
</dbReference>
<dbReference type="OrthoDB" id="3934549at2759"/>
<comment type="similarity">
    <text evidence="5">Belongs to the SAT4 family.</text>
</comment>
<feature type="transmembrane region" description="Helical" evidence="6">
    <location>
        <begin position="20"/>
        <end position="40"/>
    </location>
</feature>
<evidence type="ECO:0000256" key="2">
    <source>
        <dbReference type="ARBA" id="ARBA00022692"/>
    </source>
</evidence>